<reference evidence="2" key="4">
    <citation type="submission" date="2019-03" db="UniProtKB">
        <authorList>
            <consortium name="EnsemblPlants"/>
        </authorList>
    </citation>
    <scope>IDENTIFICATION</scope>
</reference>
<keyword evidence="3" id="KW-1185">Reference proteome</keyword>
<organism evidence="2 3">
    <name type="scientific">Aegilops tauschii subsp. strangulata</name>
    <name type="common">Goatgrass</name>
    <dbReference type="NCBI Taxonomy" id="200361"/>
    <lineage>
        <taxon>Eukaryota</taxon>
        <taxon>Viridiplantae</taxon>
        <taxon>Streptophyta</taxon>
        <taxon>Embryophyta</taxon>
        <taxon>Tracheophyta</taxon>
        <taxon>Spermatophyta</taxon>
        <taxon>Magnoliopsida</taxon>
        <taxon>Liliopsida</taxon>
        <taxon>Poales</taxon>
        <taxon>Poaceae</taxon>
        <taxon>BOP clade</taxon>
        <taxon>Pooideae</taxon>
        <taxon>Triticodae</taxon>
        <taxon>Triticeae</taxon>
        <taxon>Triticinae</taxon>
        <taxon>Aegilops</taxon>
    </lineage>
</organism>
<evidence type="ECO:0000313" key="3">
    <source>
        <dbReference type="Proteomes" id="UP000015105"/>
    </source>
</evidence>
<dbReference type="Gramene" id="AET7Gv20336700.6">
    <property type="protein sequence ID" value="AET7Gv20336700.6"/>
    <property type="gene ID" value="AET7Gv20336700"/>
</dbReference>
<reference evidence="2" key="5">
    <citation type="journal article" date="2021" name="G3 (Bethesda)">
        <title>Aegilops tauschii genome assembly Aet v5.0 features greater sequence contiguity and improved annotation.</title>
        <authorList>
            <person name="Wang L."/>
            <person name="Zhu T."/>
            <person name="Rodriguez J.C."/>
            <person name="Deal K.R."/>
            <person name="Dubcovsky J."/>
            <person name="McGuire P.E."/>
            <person name="Lux T."/>
            <person name="Spannagl M."/>
            <person name="Mayer K.F.X."/>
            <person name="Baldrich P."/>
            <person name="Meyers B.C."/>
            <person name="Huo N."/>
            <person name="Gu Y.Q."/>
            <person name="Zhou H."/>
            <person name="Devos K.M."/>
            <person name="Bennetzen J.L."/>
            <person name="Unver T."/>
            <person name="Budak H."/>
            <person name="Gulick P.J."/>
            <person name="Galiba G."/>
            <person name="Kalapos B."/>
            <person name="Nelson D.R."/>
            <person name="Li P."/>
            <person name="You F.M."/>
            <person name="Luo M.C."/>
            <person name="Dvorak J."/>
        </authorList>
    </citation>
    <scope>NUCLEOTIDE SEQUENCE [LARGE SCALE GENOMIC DNA]</scope>
    <source>
        <strain evidence="2">cv. AL8/78</strain>
    </source>
</reference>
<reference evidence="2" key="3">
    <citation type="journal article" date="2017" name="Nature">
        <title>Genome sequence of the progenitor of the wheat D genome Aegilops tauschii.</title>
        <authorList>
            <person name="Luo M.C."/>
            <person name="Gu Y.Q."/>
            <person name="Puiu D."/>
            <person name="Wang H."/>
            <person name="Twardziok S.O."/>
            <person name="Deal K.R."/>
            <person name="Huo N."/>
            <person name="Zhu T."/>
            <person name="Wang L."/>
            <person name="Wang Y."/>
            <person name="McGuire P.E."/>
            <person name="Liu S."/>
            <person name="Long H."/>
            <person name="Ramasamy R.K."/>
            <person name="Rodriguez J.C."/>
            <person name="Van S.L."/>
            <person name="Yuan L."/>
            <person name="Wang Z."/>
            <person name="Xia Z."/>
            <person name="Xiao L."/>
            <person name="Anderson O.D."/>
            <person name="Ouyang S."/>
            <person name="Liang Y."/>
            <person name="Zimin A.V."/>
            <person name="Pertea G."/>
            <person name="Qi P."/>
            <person name="Bennetzen J.L."/>
            <person name="Dai X."/>
            <person name="Dawson M.W."/>
            <person name="Muller H.G."/>
            <person name="Kugler K."/>
            <person name="Rivarola-Duarte L."/>
            <person name="Spannagl M."/>
            <person name="Mayer K.F.X."/>
            <person name="Lu F.H."/>
            <person name="Bevan M.W."/>
            <person name="Leroy P."/>
            <person name="Li P."/>
            <person name="You F.M."/>
            <person name="Sun Q."/>
            <person name="Liu Z."/>
            <person name="Lyons E."/>
            <person name="Wicker T."/>
            <person name="Salzberg S.L."/>
            <person name="Devos K.M."/>
            <person name="Dvorak J."/>
        </authorList>
    </citation>
    <scope>NUCLEOTIDE SEQUENCE [LARGE SCALE GENOMIC DNA]</scope>
    <source>
        <strain evidence="2">cv. AL8/78</strain>
    </source>
</reference>
<name>A0A453QV89_AEGTS</name>
<protein>
    <submittedName>
        <fullName evidence="2">Uncharacterized protein</fullName>
    </submittedName>
</protein>
<dbReference type="EnsemblPlants" id="AET7Gv20336700.6">
    <property type="protein sequence ID" value="AET7Gv20336700.6"/>
    <property type="gene ID" value="AET7Gv20336700"/>
</dbReference>
<evidence type="ECO:0000313" key="2">
    <source>
        <dbReference type="EnsemblPlants" id="AET7Gv20336700.6"/>
    </source>
</evidence>
<reference evidence="3" key="1">
    <citation type="journal article" date="2014" name="Science">
        <title>Ancient hybridizations among the ancestral genomes of bread wheat.</title>
        <authorList>
            <consortium name="International Wheat Genome Sequencing Consortium,"/>
            <person name="Marcussen T."/>
            <person name="Sandve S.R."/>
            <person name="Heier L."/>
            <person name="Spannagl M."/>
            <person name="Pfeifer M."/>
            <person name="Jakobsen K.S."/>
            <person name="Wulff B.B."/>
            <person name="Steuernagel B."/>
            <person name="Mayer K.F."/>
            <person name="Olsen O.A."/>
        </authorList>
    </citation>
    <scope>NUCLEOTIDE SEQUENCE [LARGE SCALE GENOMIC DNA]</scope>
    <source>
        <strain evidence="3">cv. AL8/78</strain>
    </source>
</reference>
<sequence length="74" mass="8063">LFEALRVSNKKKLSLIESVSPRRPARRSASLLSLPPCLGAAAAIDRPRRRRGLQPPPSPSQVSKTITCPRHATP</sequence>
<dbReference type="AlphaFoldDB" id="A0A453QV89"/>
<accession>A0A453QV89</accession>
<proteinExistence type="predicted"/>
<feature type="region of interest" description="Disordered" evidence="1">
    <location>
        <begin position="43"/>
        <end position="74"/>
    </location>
</feature>
<reference evidence="3" key="2">
    <citation type="journal article" date="2017" name="Nat. Plants">
        <title>The Aegilops tauschii genome reveals multiple impacts of transposons.</title>
        <authorList>
            <person name="Zhao G."/>
            <person name="Zou C."/>
            <person name="Li K."/>
            <person name="Wang K."/>
            <person name="Li T."/>
            <person name="Gao L."/>
            <person name="Zhang X."/>
            <person name="Wang H."/>
            <person name="Yang Z."/>
            <person name="Liu X."/>
            <person name="Jiang W."/>
            <person name="Mao L."/>
            <person name="Kong X."/>
            <person name="Jiao Y."/>
            <person name="Jia J."/>
        </authorList>
    </citation>
    <scope>NUCLEOTIDE SEQUENCE [LARGE SCALE GENOMIC DNA]</scope>
    <source>
        <strain evidence="3">cv. AL8/78</strain>
    </source>
</reference>
<evidence type="ECO:0000256" key="1">
    <source>
        <dbReference type="SAM" id="MobiDB-lite"/>
    </source>
</evidence>
<dbReference type="Proteomes" id="UP000015105">
    <property type="component" value="Chromosome 7D"/>
</dbReference>